<gene>
    <name evidence="3" type="primary">Lmo7</name>
</gene>
<dbReference type="HOGENOM" id="CLU_003242_0_0_1"/>
<dbReference type="InterPro" id="IPR029978">
    <property type="entry name" value="LMO-7"/>
</dbReference>
<feature type="region of interest" description="Disordered" evidence="1">
    <location>
        <begin position="25"/>
        <end position="70"/>
    </location>
</feature>
<keyword evidence="4" id="KW-1185">Reference proteome</keyword>
<protein>
    <recommendedName>
        <fullName evidence="2">DUF4757 domain-containing protein</fullName>
    </recommendedName>
</protein>
<dbReference type="EMBL" id="AAKN02009304">
    <property type="status" value="NOT_ANNOTATED_CDS"/>
    <property type="molecule type" value="Genomic_DNA"/>
</dbReference>
<accession>H0UW45</accession>
<dbReference type="OMA" id="ANHEERG"/>
<reference evidence="3" key="3">
    <citation type="submission" date="2025-09" db="UniProtKB">
        <authorList>
            <consortium name="Ensembl"/>
        </authorList>
    </citation>
    <scope>IDENTIFICATION</scope>
    <source>
        <strain evidence="3">2N</strain>
    </source>
</reference>
<dbReference type="AlphaFoldDB" id="H0UW45"/>
<evidence type="ECO:0000313" key="3">
    <source>
        <dbReference type="Ensembl" id="ENSCPOP00000001267.3"/>
    </source>
</evidence>
<name>H0UW45_CAVPO</name>
<evidence type="ECO:0000313" key="4">
    <source>
        <dbReference type="Proteomes" id="UP000005447"/>
    </source>
</evidence>
<organism evidence="3 4">
    <name type="scientific">Cavia porcellus</name>
    <name type="common">Guinea pig</name>
    <dbReference type="NCBI Taxonomy" id="10141"/>
    <lineage>
        <taxon>Eukaryota</taxon>
        <taxon>Metazoa</taxon>
        <taxon>Chordata</taxon>
        <taxon>Craniata</taxon>
        <taxon>Vertebrata</taxon>
        <taxon>Euteleostomi</taxon>
        <taxon>Mammalia</taxon>
        <taxon>Eutheria</taxon>
        <taxon>Euarchontoglires</taxon>
        <taxon>Glires</taxon>
        <taxon>Rodentia</taxon>
        <taxon>Hystricomorpha</taxon>
        <taxon>Caviidae</taxon>
        <taxon>Cavia</taxon>
    </lineage>
</organism>
<dbReference type="GeneTree" id="ENSGT00950000183159"/>
<dbReference type="eggNOG" id="KOG1704">
    <property type="taxonomic scope" value="Eukaryota"/>
</dbReference>
<dbReference type="PANTHER" id="PTHR46767:SF1">
    <property type="entry name" value="LIM DOMAIN ONLY PROTEIN 7"/>
    <property type="match status" value="1"/>
</dbReference>
<proteinExistence type="predicted"/>
<feature type="domain" description="DUF4757" evidence="2">
    <location>
        <begin position="9"/>
        <end position="69"/>
    </location>
</feature>
<dbReference type="STRING" id="10141.ENSCPOP00000001267"/>
<dbReference type="Pfam" id="PF15949">
    <property type="entry name" value="DUF4757"/>
    <property type="match status" value="2"/>
</dbReference>
<evidence type="ECO:0000259" key="2">
    <source>
        <dbReference type="Pfam" id="PF15949"/>
    </source>
</evidence>
<dbReference type="PANTHER" id="PTHR46767">
    <property type="entry name" value="LIM DOMAIN ONLY PROTEIN 7"/>
    <property type="match status" value="1"/>
</dbReference>
<dbReference type="Ensembl" id="ENSCPOT00000001421.3">
    <property type="protein sequence ID" value="ENSCPOP00000001267.3"/>
    <property type="gene ID" value="ENSCPOG00000001402.4"/>
</dbReference>
<reference evidence="4" key="1">
    <citation type="journal article" date="2011" name="Nature">
        <title>A high-resolution map of human evolutionary constraint using 29 mammals.</title>
        <authorList>
            <person name="Lindblad-Toh K."/>
            <person name="Garber M."/>
            <person name="Zuk O."/>
            <person name="Lin M.F."/>
            <person name="Parker B.J."/>
            <person name="Washietl S."/>
            <person name="Kheradpour P."/>
            <person name="Ernst J."/>
            <person name="Jordan G."/>
            <person name="Mauceli E."/>
            <person name="Ward L.D."/>
            <person name="Lowe C.B."/>
            <person name="Holloway A.K."/>
            <person name="Clamp M."/>
            <person name="Gnerre S."/>
            <person name="Alfoldi J."/>
            <person name="Beal K."/>
            <person name="Chang J."/>
            <person name="Clawson H."/>
            <person name="Cuff J."/>
            <person name="Di Palma F."/>
            <person name="Fitzgerald S."/>
            <person name="Flicek P."/>
            <person name="Guttman M."/>
            <person name="Hubisz M.J."/>
            <person name="Jaffe D.B."/>
            <person name="Jungreis I."/>
            <person name="Kent W.J."/>
            <person name="Kostka D."/>
            <person name="Lara M."/>
            <person name="Martins A.L."/>
            <person name="Massingham T."/>
            <person name="Moltke I."/>
            <person name="Raney B.J."/>
            <person name="Rasmussen M.D."/>
            <person name="Robinson J."/>
            <person name="Stark A."/>
            <person name="Vilella A.J."/>
            <person name="Wen J."/>
            <person name="Xie X."/>
            <person name="Zody M.C."/>
            <person name="Baldwin J."/>
            <person name="Bloom T."/>
            <person name="Chin C.W."/>
            <person name="Heiman D."/>
            <person name="Nicol R."/>
            <person name="Nusbaum C."/>
            <person name="Young S."/>
            <person name="Wilkinson J."/>
            <person name="Worley K.C."/>
            <person name="Kovar C.L."/>
            <person name="Muzny D.M."/>
            <person name="Gibbs R.A."/>
            <person name="Cree A."/>
            <person name="Dihn H.H."/>
            <person name="Fowler G."/>
            <person name="Jhangiani S."/>
            <person name="Joshi V."/>
            <person name="Lee S."/>
            <person name="Lewis L.R."/>
            <person name="Nazareth L.V."/>
            <person name="Okwuonu G."/>
            <person name="Santibanez J."/>
            <person name="Warren W.C."/>
            <person name="Mardis E.R."/>
            <person name="Weinstock G.M."/>
            <person name="Wilson R.K."/>
            <person name="Delehaunty K."/>
            <person name="Dooling D."/>
            <person name="Fronik C."/>
            <person name="Fulton L."/>
            <person name="Fulton B."/>
            <person name="Graves T."/>
            <person name="Minx P."/>
            <person name="Sodergren E."/>
            <person name="Birney E."/>
            <person name="Margulies E.H."/>
            <person name="Herrero J."/>
            <person name="Green E.D."/>
            <person name="Haussler D."/>
            <person name="Siepel A."/>
            <person name="Goldman N."/>
            <person name="Pollard K.S."/>
            <person name="Pedersen J.S."/>
            <person name="Lander E.S."/>
            <person name="Kellis M."/>
        </authorList>
    </citation>
    <scope>NUCLEOTIDE SEQUENCE [LARGE SCALE GENOMIC DNA]</scope>
    <source>
        <strain evidence="4">2N</strain>
    </source>
</reference>
<reference evidence="3" key="2">
    <citation type="submission" date="2025-08" db="UniProtKB">
        <authorList>
            <consortium name="Ensembl"/>
        </authorList>
    </citation>
    <scope>IDENTIFICATION</scope>
    <source>
        <strain evidence="3">2N</strain>
    </source>
</reference>
<dbReference type="EMBL" id="AAKN02009305">
    <property type="status" value="NOT_ANNOTATED_CDS"/>
    <property type="molecule type" value="Genomic_DNA"/>
</dbReference>
<dbReference type="GO" id="GO:0023051">
    <property type="term" value="P:regulation of signaling"/>
    <property type="evidence" value="ECO:0007669"/>
    <property type="project" value="InterPro"/>
</dbReference>
<dbReference type="Proteomes" id="UP000005447">
    <property type="component" value="Unassembled WGS sequence"/>
</dbReference>
<dbReference type="Bgee" id="ENSCPOG00000001402">
    <property type="expression patterns" value="Expressed in heart left ventricle and 11 other cell types or tissues"/>
</dbReference>
<dbReference type="InParanoid" id="H0UW45"/>
<sequence>MQDYNKDDMSYRRTSVIEPKSALPFNRFLPNKNRQPAYMPAPLRKKKPDKNENNRRSWASPIYTDTDGTFSSNQRRTWGTMIQNWSTVQGSPNSSCYLEEEEEKPAGIPNIVKDDLYVRKLSPIIPNPGSSFDQFLPKCWTPEDVNWKRIKRETYKPWYKEFQGFSQFLLLQALQTYSDDILSSETNIKIDPTSGPRLITCRKNLSHAPSNRTDDLEMPTLDPDLENDDFFVRKTGAFHANPCVLRAFEDFRRFSEQEDPVERDIILQCREGELVLPDLEKDDMIVRRIPAQKKEVPLSGAPDRYQPVPFPDPWTLPPEIQAKFLCVLERTCPSKEKSNSCRILVPSYQRKKDDMLTRKIQSWKLGTTVPPITFTPGPCSEADLRKWEAIREASRLRHKKRLMVERLFQKIYGENGSKSVSDVSPEDVQHLRQLRYEEMQKIKTQLKEQDQKWQDDLAKWKDRRRSYTSDL</sequence>
<evidence type="ECO:0000256" key="1">
    <source>
        <dbReference type="SAM" id="MobiDB-lite"/>
    </source>
</evidence>
<dbReference type="VEuPathDB" id="HostDB:ENSCPOG00000001402"/>
<dbReference type="GO" id="GO:0030155">
    <property type="term" value="P:regulation of cell adhesion"/>
    <property type="evidence" value="ECO:0007669"/>
    <property type="project" value="InterPro"/>
</dbReference>
<feature type="domain" description="DUF4757" evidence="2">
    <location>
        <begin position="360"/>
        <end position="471"/>
    </location>
</feature>
<dbReference type="InterPro" id="IPR031865">
    <property type="entry name" value="DUF4757"/>
</dbReference>